<gene>
    <name evidence="2" type="ORF">RI543_004706</name>
</gene>
<dbReference type="Pfam" id="PF02567">
    <property type="entry name" value="PhzC-PhzF"/>
    <property type="match status" value="1"/>
</dbReference>
<feature type="active site" evidence="1">
    <location>
        <position position="52"/>
    </location>
</feature>
<dbReference type="InterPro" id="IPR003719">
    <property type="entry name" value="Phenazine_PhzF-like"/>
</dbReference>
<proteinExistence type="predicted"/>
<comment type="caution">
    <text evidence="2">The sequence shown here is derived from an EMBL/GenBank/DDBJ whole genome shotgun (WGS) entry which is preliminary data.</text>
</comment>
<organism evidence="2 3">
    <name type="scientific">Arxiozyma heterogenica</name>
    <dbReference type="NCBI Taxonomy" id="278026"/>
    <lineage>
        <taxon>Eukaryota</taxon>
        <taxon>Fungi</taxon>
        <taxon>Dikarya</taxon>
        <taxon>Ascomycota</taxon>
        <taxon>Saccharomycotina</taxon>
        <taxon>Saccharomycetes</taxon>
        <taxon>Saccharomycetales</taxon>
        <taxon>Saccharomycetaceae</taxon>
        <taxon>Arxiozyma</taxon>
    </lineage>
</organism>
<name>A0AAN8A6L6_9SACH</name>
<dbReference type="PANTHER" id="PTHR13774">
    <property type="entry name" value="PHENAZINE BIOSYNTHESIS PROTEIN"/>
    <property type="match status" value="1"/>
</dbReference>
<evidence type="ECO:0000313" key="2">
    <source>
        <dbReference type="EMBL" id="KAK5773951.1"/>
    </source>
</evidence>
<dbReference type="SUPFAM" id="SSF54506">
    <property type="entry name" value="Diaminopimelate epimerase-like"/>
    <property type="match status" value="1"/>
</dbReference>
<dbReference type="EMBL" id="JAWIZZ010000059">
    <property type="protein sequence ID" value="KAK5773951.1"/>
    <property type="molecule type" value="Genomic_DNA"/>
</dbReference>
<dbReference type="PANTHER" id="PTHR13774:SF32">
    <property type="entry name" value="ANTISENSE-ENHANCING SEQUENCE 1"/>
    <property type="match status" value="1"/>
</dbReference>
<dbReference type="PIRSF" id="PIRSF016184">
    <property type="entry name" value="PhzC_PhzF"/>
    <property type="match status" value="1"/>
</dbReference>
<dbReference type="Proteomes" id="UP001306508">
    <property type="component" value="Unassembled WGS sequence"/>
</dbReference>
<dbReference type="GO" id="GO:0016853">
    <property type="term" value="F:isomerase activity"/>
    <property type="evidence" value="ECO:0007669"/>
    <property type="project" value="TreeGrafter"/>
</dbReference>
<dbReference type="AlphaFoldDB" id="A0AAN8A6L6"/>
<keyword evidence="3" id="KW-1185">Reference proteome</keyword>
<dbReference type="GO" id="GO:0005737">
    <property type="term" value="C:cytoplasm"/>
    <property type="evidence" value="ECO:0007669"/>
    <property type="project" value="TreeGrafter"/>
</dbReference>
<dbReference type="Gene3D" id="3.10.310.10">
    <property type="entry name" value="Diaminopimelate Epimerase, Chain A, domain 1"/>
    <property type="match status" value="2"/>
</dbReference>
<reference evidence="3" key="1">
    <citation type="submission" date="2023-07" db="EMBL/GenBank/DDBJ databases">
        <title>A draft genome of Kazachstania heterogenica Y-27499.</title>
        <authorList>
            <person name="Donic C."/>
            <person name="Kralova J.S."/>
            <person name="Fidel L."/>
            <person name="Ben-Dor S."/>
            <person name="Jung S."/>
        </authorList>
    </citation>
    <scope>NUCLEOTIDE SEQUENCE [LARGE SCALE GENOMIC DNA]</scope>
    <source>
        <strain evidence="3">Y27499</strain>
    </source>
</reference>
<accession>A0AAN8A6L6</accession>
<protein>
    <submittedName>
        <fullName evidence="2">Uncharacterized protein</fullName>
    </submittedName>
</protein>
<evidence type="ECO:0000313" key="3">
    <source>
        <dbReference type="Proteomes" id="UP001306508"/>
    </source>
</evidence>
<evidence type="ECO:0000256" key="1">
    <source>
        <dbReference type="PIRSR" id="PIRSR016184-1"/>
    </source>
</evidence>
<sequence>MTLQLPFKQVDVFTSQGFKGNPVAVINCLNIEESQVTKEQLQSVANWTNLSETTFIFKPSSDKYDYKLRIFTPKNELPFAGHPTVGSCKAFLEFTNNIGKKNVVYQECGVGVVTLSIEDGLISFEAAKTSVESIDTSIANDYCQALGVTAIQSPKLLDVGPHWVVILVDNAQTCYNANPDYAKISQISKINNHVGIILGGKRAGTINEYEMRAFAPVINVDEDPVCGSGALSFIRYLKDIEDIKKTTNIKITQGGRLERNGTIYGTIQVHDNSSVSYHIGGDSVTVIEGQIQL</sequence>
<dbReference type="NCBIfam" id="TIGR00654">
    <property type="entry name" value="PhzF_family"/>
    <property type="match status" value="1"/>
</dbReference>